<keyword evidence="2" id="KW-1185">Reference proteome</keyword>
<dbReference type="OrthoDB" id="881007at2"/>
<organism evidence="1 2">
    <name type="scientific">Hymenobacter swuensis DY53</name>
    <dbReference type="NCBI Taxonomy" id="1227739"/>
    <lineage>
        <taxon>Bacteria</taxon>
        <taxon>Pseudomonadati</taxon>
        <taxon>Bacteroidota</taxon>
        <taxon>Cytophagia</taxon>
        <taxon>Cytophagales</taxon>
        <taxon>Hymenobacteraceae</taxon>
        <taxon>Hymenobacter</taxon>
    </lineage>
</organism>
<dbReference type="EMBL" id="CP007145">
    <property type="protein sequence ID" value="AHJ97811.1"/>
    <property type="molecule type" value="Genomic_DNA"/>
</dbReference>
<evidence type="ECO:0008006" key="3">
    <source>
        <dbReference type="Google" id="ProtNLM"/>
    </source>
</evidence>
<sequence length="138" mass="15793">MLCFENPAGRILLHSTFVQVVWSTGQRQDAHVMELMDRLLEIGQQQHLDRLLVDQGIMDSCSVEVEVWFKYDWLTRARLQFDFGAAAILSGRNLLVRMATLGMLRHLLGWTGSFQIRVFSSGQMQEAVTWLSQPSPRA</sequence>
<dbReference type="RefSeq" id="WP_044002146.1">
    <property type="nucleotide sequence ID" value="NZ_CP007145.1"/>
</dbReference>
<dbReference type="HOGENOM" id="CLU_1852478_0_0_10"/>
<dbReference type="STRING" id="1227739.Hsw_2216"/>
<protein>
    <recommendedName>
        <fullName evidence="3">STAS/SEC14 domain-containing protein</fullName>
    </recommendedName>
</protein>
<dbReference type="AlphaFoldDB" id="W8F5B7"/>
<evidence type="ECO:0000313" key="1">
    <source>
        <dbReference type="EMBL" id="AHJ97811.1"/>
    </source>
</evidence>
<reference evidence="1 2" key="1">
    <citation type="submission" date="2014-01" db="EMBL/GenBank/DDBJ databases">
        <title>Complete genome sequence of ionizing-radiation resistance bacterium Hymenobacter swuensis DY53.</title>
        <authorList>
            <person name="Jung J.-H."/>
            <person name="Jeong S.-W."/>
            <person name="Joe M.-H."/>
            <person name="Cho y.-j."/>
            <person name="Kim M.-K."/>
            <person name="Lim S.-Y."/>
        </authorList>
    </citation>
    <scope>NUCLEOTIDE SEQUENCE [LARGE SCALE GENOMIC DNA]</scope>
    <source>
        <strain evidence="1 2">DY53</strain>
    </source>
</reference>
<name>W8F5B7_9BACT</name>
<dbReference type="Proteomes" id="UP000019423">
    <property type="component" value="Chromosome"/>
</dbReference>
<proteinExistence type="predicted"/>
<gene>
    <name evidence="1" type="ORF">Hsw_2216</name>
</gene>
<evidence type="ECO:0000313" key="2">
    <source>
        <dbReference type="Proteomes" id="UP000019423"/>
    </source>
</evidence>
<dbReference type="PATRIC" id="fig|1227739.3.peg.2420"/>
<accession>W8F5B7</accession>
<dbReference type="KEGG" id="hsw:Hsw_2216"/>